<keyword evidence="2" id="KW-1133">Transmembrane helix</keyword>
<feature type="region of interest" description="Disordered" evidence="1">
    <location>
        <begin position="83"/>
        <end position="109"/>
    </location>
</feature>
<keyword evidence="2" id="KW-0472">Membrane</keyword>
<evidence type="ECO:0000256" key="2">
    <source>
        <dbReference type="SAM" id="Phobius"/>
    </source>
</evidence>
<dbReference type="Pfam" id="PF00388">
    <property type="entry name" value="PI-PLC-X"/>
    <property type="match status" value="1"/>
</dbReference>
<feature type="domain" description="Phosphatidylinositol-specific phospholipase C X" evidence="3">
    <location>
        <begin position="1128"/>
        <end position="1179"/>
    </location>
</feature>
<dbReference type="PROSITE" id="PS50007">
    <property type="entry name" value="PIPLC_X_DOMAIN"/>
    <property type="match status" value="1"/>
</dbReference>
<evidence type="ECO:0000313" key="4">
    <source>
        <dbReference type="EMBL" id="CAF4366090.1"/>
    </source>
</evidence>
<dbReference type="Gene3D" id="3.20.20.190">
    <property type="entry name" value="Phosphatidylinositol (PI) phosphodiesterase"/>
    <property type="match status" value="1"/>
</dbReference>
<reference evidence="4" key="1">
    <citation type="submission" date="2021-02" db="EMBL/GenBank/DDBJ databases">
        <authorList>
            <person name="Nowell W R."/>
        </authorList>
    </citation>
    <scope>NUCLEOTIDE SEQUENCE</scope>
</reference>
<dbReference type="SUPFAM" id="SSF48726">
    <property type="entry name" value="Immunoglobulin"/>
    <property type="match status" value="1"/>
</dbReference>
<feature type="region of interest" description="Disordered" evidence="1">
    <location>
        <begin position="1"/>
        <end position="68"/>
    </location>
</feature>
<dbReference type="InterPro" id="IPR013783">
    <property type="entry name" value="Ig-like_fold"/>
</dbReference>
<dbReference type="InterPro" id="IPR017946">
    <property type="entry name" value="PLC-like_Pdiesterase_TIM-brl"/>
</dbReference>
<dbReference type="GO" id="GO:0008081">
    <property type="term" value="F:phosphoric diester hydrolase activity"/>
    <property type="evidence" value="ECO:0007669"/>
    <property type="project" value="InterPro"/>
</dbReference>
<dbReference type="GO" id="GO:0006629">
    <property type="term" value="P:lipid metabolic process"/>
    <property type="evidence" value="ECO:0007669"/>
    <property type="project" value="InterPro"/>
</dbReference>
<feature type="transmembrane region" description="Helical" evidence="2">
    <location>
        <begin position="950"/>
        <end position="974"/>
    </location>
</feature>
<dbReference type="SUPFAM" id="SSF51695">
    <property type="entry name" value="PLC-like phosphodiesterases"/>
    <property type="match status" value="1"/>
</dbReference>
<feature type="compositionally biased region" description="Low complexity" evidence="1">
    <location>
        <begin position="1"/>
        <end position="11"/>
    </location>
</feature>
<proteinExistence type="predicted"/>
<dbReference type="InterPro" id="IPR036179">
    <property type="entry name" value="Ig-like_dom_sf"/>
</dbReference>
<feature type="compositionally biased region" description="Low complexity" evidence="1">
    <location>
        <begin position="41"/>
        <end position="65"/>
    </location>
</feature>
<dbReference type="AlphaFoldDB" id="A0A820M3Q4"/>
<dbReference type="Gene3D" id="2.60.40.10">
    <property type="entry name" value="Immunoglobulins"/>
    <property type="match status" value="1"/>
</dbReference>
<evidence type="ECO:0000256" key="1">
    <source>
        <dbReference type="SAM" id="MobiDB-lite"/>
    </source>
</evidence>
<evidence type="ECO:0000313" key="5">
    <source>
        <dbReference type="Proteomes" id="UP000663862"/>
    </source>
</evidence>
<organism evidence="4 5">
    <name type="scientific">Rotaria socialis</name>
    <dbReference type="NCBI Taxonomy" id="392032"/>
    <lineage>
        <taxon>Eukaryota</taxon>
        <taxon>Metazoa</taxon>
        <taxon>Spiralia</taxon>
        <taxon>Gnathifera</taxon>
        <taxon>Rotifera</taxon>
        <taxon>Eurotatoria</taxon>
        <taxon>Bdelloidea</taxon>
        <taxon>Philodinida</taxon>
        <taxon>Philodinidae</taxon>
        <taxon>Rotaria</taxon>
    </lineage>
</organism>
<gene>
    <name evidence="4" type="ORF">TSG867_LOCUS10550</name>
</gene>
<dbReference type="EMBL" id="CAJOBQ010000486">
    <property type="protein sequence ID" value="CAF4366090.1"/>
    <property type="molecule type" value="Genomic_DNA"/>
</dbReference>
<accession>A0A820M3Q4</accession>
<dbReference type="Proteomes" id="UP000663862">
    <property type="component" value="Unassembled WGS sequence"/>
</dbReference>
<sequence>MSSKVKTTTKGEAAKTKKQSSKKIENNITKQIRLSKSDVNSSSLSHSSTSHQQHHSAPPSQSQQPKTGLQSINENVEYLATNVTSEQQQQQQQQNSTNSSFPRSNTVPYPAYATFRKGGGNSLPSHYYYTDYPTFFHGTVSPAPATIYYNTRQPLSSINTDFQPISPHHQQYVNRPVDVLKPTFLIVSKEAEQQLTTQLSTSPIPITNTATKQSSKPMSKKTDTIIQAMPASTAEQSSPTVRNIEVQTTNQSPTTTTTAAAATGAKIMDNTHQHVGIINTPNPSPYVHFLNVSYPIQSSQFLQGGPPETSIMNDEFIQINDYHQPSTSIRSMPNIALAQVSPHHIYGSSNVRHYHVSQHTPDEQQQQTSLTNTESTVVRSATVPPMATTSKNTRMETGETDELSVASLDFTHTEFVDIPGSWRHRLLPDGTSVPVTTAAKRYRAPIPRAFLDSQQYHSDCEQVVRSSSFRHPQQQQQSLVQSRTFGSIPTINRPFDSIRSQQPFQIGPIIRLNERDVLKVASFYQSIGTLVYVARSIATLYTSDFDAMANLKDWKKLYTGVPIWLFNTGMNPKRARCIRLIISELGSSFTLWDTIVNGASDVRLPKARHVTLKSLETGTILALKFDDTSATDEFHQYFVKLSCDPRNADLFDIFNAKRRQPVFLLRKRKIKKSAISKPTEFNHITKVDEHDRDSLYTYSVLVDDGAVVDTAPEKPNKLYYRKFSCMLCIFVILFESINFSIANDPILIASPYPFNTSKSSDLECFSNDQGIIQSLTIIAPMLDIGKNTPLLLSSKENVKNNASITLKIPTPFNYSKLNSKIECRSKYHHGQQQASQLKVLSVAEIIQKESFTINTYAKQMVAIDCLAYGTNVIAIHWDFIKDISKRFYDPLPVGIRFRHKFTLNDTLIIDHVSYSDHHGYYRCSATNKLLNITYEDKSVIYLNVQKTASWIPIVIVCAVIGIFILTFILCAQYFRKKRKKQQVEKKQISQNDEKMVGPIEHLLTNQVSIEDTSYYNHQISSEQMAKDVGNLKLQQDDFDHLSHSEHPTELPISKSPYKKEQERTAVFYLKSTSKISPQFILGNPFIDANAQSLNSVKLYDFLRYPSDKEIYAFLDQRTQVNEQVLFSDCRDDENNYPVIYHDRTFQREISFKFIVELMNENAFVTGSCTVIYQFGNHFS</sequence>
<feature type="compositionally biased region" description="Polar residues" evidence="1">
    <location>
        <begin position="95"/>
        <end position="107"/>
    </location>
</feature>
<comment type="caution">
    <text evidence="4">The sequence shown here is derived from an EMBL/GenBank/DDBJ whole genome shotgun (WGS) entry which is preliminary data.</text>
</comment>
<protein>
    <recommendedName>
        <fullName evidence="3">Phosphatidylinositol-specific phospholipase C X domain-containing protein</fullName>
    </recommendedName>
</protein>
<dbReference type="InterPro" id="IPR000909">
    <property type="entry name" value="PLipase_C_PInositol-sp_X_dom"/>
</dbReference>
<feature type="compositionally biased region" description="Polar residues" evidence="1">
    <location>
        <begin position="26"/>
        <end position="40"/>
    </location>
</feature>
<name>A0A820M3Q4_9BILA</name>
<keyword evidence="2" id="KW-0812">Transmembrane</keyword>
<evidence type="ECO:0000259" key="3">
    <source>
        <dbReference type="Pfam" id="PF00388"/>
    </source>
</evidence>